<dbReference type="PANTHER" id="PTHR20861">
    <property type="entry name" value="HOMOSERINE/4-DIPHOSPHOCYTIDYL-2-C-METHYL-D-ERYTHRITOL KINASE"/>
    <property type="match status" value="1"/>
</dbReference>
<comment type="caution">
    <text evidence="6">The sequence shown here is derived from an EMBL/GenBank/DDBJ whole genome shotgun (WGS) entry which is preliminary data.</text>
</comment>
<dbReference type="InterPro" id="IPR036554">
    <property type="entry name" value="GHMP_kinase_C_sf"/>
</dbReference>
<gene>
    <name evidence="6" type="ORF">C1H46_003727</name>
</gene>
<keyword evidence="1" id="KW-0808">Transferase</keyword>
<keyword evidence="2" id="KW-0547">Nucleotide-binding</keyword>
<keyword evidence="5" id="KW-0812">Transmembrane</keyword>
<dbReference type="EMBL" id="VIEB01000038">
    <property type="protein sequence ID" value="TQE10614.1"/>
    <property type="molecule type" value="Genomic_DNA"/>
</dbReference>
<keyword evidence="3" id="KW-0418">Kinase</keyword>
<dbReference type="GO" id="GO:0016301">
    <property type="term" value="F:kinase activity"/>
    <property type="evidence" value="ECO:0007669"/>
    <property type="project" value="UniProtKB-KW"/>
</dbReference>
<name>A0A540NHW1_MALBA</name>
<dbReference type="STRING" id="106549.A0A540NHW1"/>
<evidence type="ECO:0000313" key="6">
    <source>
        <dbReference type="EMBL" id="TQE10614.1"/>
    </source>
</evidence>
<dbReference type="Proteomes" id="UP000315295">
    <property type="component" value="Unassembled WGS sequence"/>
</dbReference>
<dbReference type="PANTHER" id="PTHR20861:SF1">
    <property type="entry name" value="HOMOSERINE KINASE"/>
    <property type="match status" value="1"/>
</dbReference>
<evidence type="ECO:0000256" key="1">
    <source>
        <dbReference type="ARBA" id="ARBA00022679"/>
    </source>
</evidence>
<keyword evidence="5" id="KW-1133">Transmembrane helix</keyword>
<protein>
    <submittedName>
        <fullName evidence="6">Uncharacterized protein</fullName>
    </submittedName>
</protein>
<evidence type="ECO:0000313" key="7">
    <source>
        <dbReference type="Proteomes" id="UP000315295"/>
    </source>
</evidence>
<evidence type="ECO:0000256" key="4">
    <source>
        <dbReference type="ARBA" id="ARBA00022840"/>
    </source>
</evidence>
<accession>A0A540NHW1</accession>
<dbReference type="GO" id="GO:0005524">
    <property type="term" value="F:ATP binding"/>
    <property type="evidence" value="ECO:0007669"/>
    <property type="project" value="UniProtKB-KW"/>
</dbReference>
<feature type="transmembrane region" description="Helical" evidence="5">
    <location>
        <begin position="137"/>
        <end position="154"/>
    </location>
</feature>
<dbReference type="AlphaFoldDB" id="A0A540NHW1"/>
<reference evidence="6 7" key="1">
    <citation type="journal article" date="2019" name="G3 (Bethesda)">
        <title>Sequencing of a Wild Apple (Malus baccata) Genome Unravels the Differences Between Cultivated and Wild Apple Species Regarding Disease Resistance and Cold Tolerance.</title>
        <authorList>
            <person name="Chen X."/>
        </authorList>
    </citation>
    <scope>NUCLEOTIDE SEQUENCE [LARGE SCALE GENOMIC DNA]</scope>
    <source>
        <strain evidence="7">cv. Shandingzi</strain>
        <tissue evidence="6">Leaves</tissue>
    </source>
</reference>
<dbReference type="Gene3D" id="3.30.70.890">
    <property type="entry name" value="GHMP kinase, C-terminal domain"/>
    <property type="match status" value="1"/>
</dbReference>
<keyword evidence="5" id="KW-0472">Membrane</keyword>
<proteinExistence type="predicted"/>
<evidence type="ECO:0000256" key="2">
    <source>
        <dbReference type="ARBA" id="ARBA00022741"/>
    </source>
</evidence>
<evidence type="ECO:0000256" key="3">
    <source>
        <dbReference type="ARBA" id="ARBA00022777"/>
    </source>
</evidence>
<evidence type="ECO:0000256" key="5">
    <source>
        <dbReference type="SAM" id="Phobius"/>
    </source>
</evidence>
<keyword evidence="4" id="KW-0067">ATP-binding</keyword>
<organism evidence="6 7">
    <name type="scientific">Malus baccata</name>
    <name type="common">Siberian crab apple</name>
    <name type="synonym">Pyrus baccata</name>
    <dbReference type="NCBI Taxonomy" id="106549"/>
    <lineage>
        <taxon>Eukaryota</taxon>
        <taxon>Viridiplantae</taxon>
        <taxon>Streptophyta</taxon>
        <taxon>Embryophyta</taxon>
        <taxon>Tracheophyta</taxon>
        <taxon>Spermatophyta</taxon>
        <taxon>Magnoliopsida</taxon>
        <taxon>eudicotyledons</taxon>
        <taxon>Gunneridae</taxon>
        <taxon>Pentapetalae</taxon>
        <taxon>rosids</taxon>
        <taxon>fabids</taxon>
        <taxon>Rosales</taxon>
        <taxon>Rosaceae</taxon>
        <taxon>Amygdaloideae</taxon>
        <taxon>Maleae</taxon>
        <taxon>Malus</taxon>
    </lineage>
</organism>
<sequence>MKKETGGSSKDGTGHVGWPAVGGTEELVIAGLKLKEKVSGYHADNIAPAIIGGFVLIRSYEPLDLISLIFPDGKELFFMLATPKFKALTKKMSAALSAAVGMAHHVWNSSQAGAFVVAVLQGPRLLLVEWWRRRRQVAAALILSTLLFMIAFVIPQSSLLCFRS</sequence>
<keyword evidence="7" id="KW-1185">Reference proteome</keyword>